<dbReference type="Gene3D" id="2.60.200.20">
    <property type="match status" value="1"/>
</dbReference>
<sequence length="397" mass="44422">MGLQLTLGGKLSVGITSVIEVTLLELLGTGGFGSVWKVADTRANNIYVLKVIQNIPNGSLLAERVRLEAGVSIPSQYIIPVVGLRQWDSTTFFLLFEYFPGYSLDRFLTYNTLSSSQKRHIFYQILLGVADAHRCNIIHRDLKPANILLGDNCEVKLIDFGISKFKDFKLTQDKQIFGTIPYIAPELLFYGTSIADARTDIYALGHILYQLTTGEHFWTRNNLRNMDDFFRYLKQTPAPTDAIELDGFDCDFIPNAKSIISRMVKIDPLQRFASILEILHELGYVTNNPVIPQVQLRYPLLIVESGTNKGAASVINIDDGEVLILGRAEIAGGDDSISRRHFEFTRKGNQYFVRDVGSKNGTLVRGLALTPNGTLTLIQHSDRIKVGDVFLQFVIKS</sequence>
<dbReference type="InterPro" id="IPR008271">
    <property type="entry name" value="Ser/Thr_kinase_AS"/>
</dbReference>
<dbReference type="OrthoDB" id="9801841at2"/>
<reference evidence="8" key="2">
    <citation type="journal article" date="2019" name="Genome Biol. Evol.">
        <title>Day and night: Metabolic profiles and evolutionary relationships of six axenic non-marine cyanobacteria.</title>
        <authorList>
            <person name="Will S.E."/>
            <person name="Henke P."/>
            <person name="Boedeker C."/>
            <person name="Huang S."/>
            <person name="Brinkmann H."/>
            <person name="Rohde M."/>
            <person name="Jarek M."/>
            <person name="Friedl T."/>
            <person name="Seufert S."/>
            <person name="Schumacher M."/>
            <person name="Overmann J."/>
            <person name="Neumann-Schaal M."/>
            <person name="Petersen J."/>
        </authorList>
    </citation>
    <scope>NUCLEOTIDE SEQUENCE [LARGE SCALE GENOMIC DNA]</scope>
    <source>
        <strain evidence="8">PCC 7102</strain>
    </source>
</reference>
<dbReference type="PROSITE" id="PS50011">
    <property type="entry name" value="PROTEIN_KINASE_DOM"/>
    <property type="match status" value="1"/>
</dbReference>
<dbReference type="CDD" id="cd14014">
    <property type="entry name" value="STKc_PknB_like"/>
    <property type="match status" value="1"/>
</dbReference>
<dbReference type="PROSITE" id="PS50006">
    <property type="entry name" value="FHA_DOMAIN"/>
    <property type="match status" value="1"/>
</dbReference>
<comment type="caution">
    <text evidence="8">The sequence shown here is derived from an EMBL/GenBank/DDBJ whole genome shotgun (WGS) entry which is preliminary data.</text>
</comment>
<name>A0A433V717_9CYAN</name>
<dbReference type="PANTHER" id="PTHR44167:SF30">
    <property type="entry name" value="PHOSPHORYLASE KINASE"/>
    <property type="match status" value="1"/>
</dbReference>
<dbReference type="InterPro" id="IPR000253">
    <property type="entry name" value="FHA_dom"/>
</dbReference>
<proteinExistence type="predicted"/>
<evidence type="ECO:0000313" key="8">
    <source>
        <dbReference type="EMBL" id="RUT01885.1"/>
    </source>
</evidence>
<dbReference type="GO" id="GO:0005524">
    <property type="term" value="F:ATP binding"/>
    <property type="evidence" value="ECO:0007669"/>
    <property type="project" value="UniProtKB-UniRule"/>
</dbReference>
<dbReference type="SMART" id="SM00240">
    <property type="entry name" value="FHA"/>
    <property type="match status" value="1"/>
</dbReference>
<keyword evidence="9" id="KW-1185">Reference proteome</keyword>
<evidence type="ECO:0000256" key="1">
    <source>
        <dbReference type="ARBA" id="ARBA00022741"/>
    </source>
</evidence>
<dbReference type="Pfam" id="PF00069">
    <property type="entry name" value="Pkinase"/>
    <property type="match status" value="1"/>
</dbReference>
<evidence type="ECO:0000259" key="7">
    <source>
        <dbReference type="PROSITE" id="PS50011"/>
    </source>
</evidence>
<dbReference type="InterPro" id="IPR008984">
    <property type="entry name" value="SMAD_FHA_dom_sf"/>
</dbReference>
<dbReference type="EMBL" id="RSCL01000018">
    <property type="protein sequence ID" value="RUT01885.1"/>
    <property type="molecule type" value="Genomic_DNA"/>
</dbReference>
<dbReference type="Pfam" id="PF00498">
    <property type="entry name" value="FHA"/>
    <property type="match status" value="1"/>
</dbReference>
<dbReference type="PANTHER" id="PTHR44167">
    <property type="entry name" value="OVARIAN-SPECIFIC SERINE/THREONINE-PROTEIN KINASE LOK-RELATED"/>
    <property type="match status" value="1"/>
</dbReference>
<evidence type="ECO:0000259" key="6">
    <source>
        <dbReference type="PROSITE" id="PS50006"/>
    </source>
</evidence>
<dbReference type="InterPro" id="IPR017441">
    <property type="entry name" value="Protein_kinase_ATP_BS"/>
</dbReference>
<feature type="domain" description="FHA" evidence="6">
    <location>
        <begin position="323"/>
        <end position="369"/>
    </location>
</feature>
<feature type="binding site" evidence="5">
    <location>
        <position position="50"/>
    </location>
    <ligand>
        <name>ATP</name>
        <dbReference type="ChEBI" id="CHEBI:30616"/>
    </ligand>
</feature>
<evidence type="ECO:0000256" key="2">
    <source>
        <dbReference type="ARBA" id="ARBA00022840"/>
    </source>
</evidence>
<evidence type="ECO:0000256" key="4">
    <source>
        <dbReference type="ARBA" id="ARBA00048679"/>
    </source>
</evidence>
<dbReference type="PROSITE" id="PS00107">
    <property type="entry name" value="PROTEIN_KINASE_ATP"/>
    <property type="match status" value="1"/>
</dbReference>
<dbReference type="RefSeq" id="WP_127084685.1">
    <property type="nucleotide sequence ID" value="NZ_RSCL01000018.1"/>
</dbReference>
<dbReference type="Proteomes" id="UP000271624">
    <property type="component" value="Unassembled WGS sequence"/>
</dbReference>
<gene>
    <name evidence="8" type="ORF">DSM106972_065080</name>
</gene>
<dbReference type="AlphaFoldDB" id="A0A433V717"/>
<dbReference type="SUPFAM" id="SSF49879">
    <property type="entry name" value="SMAD/FHA domain"/>
    <property type="match status" value="1"/>
</dbReference>
<accession>A0A433V717</accession>
<protein>
    <submittedName>
        <fullName evidence="8">Uncharacterized protein</fullName>
    </submittedName>
</protein>
<keyword evidence="1 5" id="KW-0547">Nucleotide-binding</keyword>
<dbReference type="CDD" id="cd00060">
    <property type="entry name" value="FHA"/>
    <property type="match status" value="1"/>
</dbReference>
<dbReference type="InterPro" id="IPR000719">
    <property type="entry name" value="Prot_kinase_dom"/>
</dbReference>
<keyword evidence="2 5" id="KW-0067">ATP-binding</keyword>
<evidence type="ECO:0000313" key="9">
    <source>
        <dbReference type="Proteomes" id="UP000271624"/>
    </source>
</evidence>
<dbReference type="InterPro" id="IPR011009">
    <property type="entry name" value="Kinase-like_dom_sf"/>
</dbReference>
<dbReference type="SMART" id="SM00220">
    <property type="entry name" value="S_TKc"/>
    <property type="match status" value="1"/>
</dbReference>
<comment type="catalytic activity">
    <reaction evidence="3">
        <text>L-threonyl-[protein] + ATP = O-phospho-L-threonyl-[protein] + ADP + H(+)</text>
        <dbReference type="Rhea" id="RHEA:46608"/>
        <dbReference type="Rhea" id="RHEA-COMP:11060"/>
        <dbReference type="Rhea" id="RHEA-COMP:11605"/>
        <dbReference type="ChEBI" id="CHEBI:15378"/>
        <dbReference type="ChEBI" id="CHEBI:30013"/>
        <dbReference type="ChEBI" id="CHEBI:30616"/>
        <dbReference type="ChEBI" id="CHEBI:61977"/>
        <dbReference type="ChEBI" id="CHEBI:456216"/>
        <dbReference type="EC" id="2.7.11.1"/>
    </reaction>
</comment>
<dbReference type="Gene3D" id="1.10.510.10">
    <property type="entry name" value="Transferase(Phosphotransferase) domain 1"/>
    <property type="match status" value="1"/>
</dbReference>
<evidence type="ECO:0000256" key="5">
    <source>
        <dbReference type="PROSITE-ProRule" id="PRU10141"/>
    </source>
</evidence>
<evidence type="ECO:0000256" key="3">
    <source>
        <dbReference type="ARBA" id="ARBA00047899"/>
    </source>
</evidence>
<comment type="catalytic activity">
    <reaction evidence="4">
        <text>L-seryl-[protein] + ATP = O-phospho-L-seryl-[protein] + ADP + H(+)</text>
        <dbReference type="Rhea" id="RHEA:17989"/>
        <dbReference type="Rhea" id="RHEA-COMP:9863"/>
        <dbReference type="Rhea" id="RHEA-COMP:11604"/>
        <dbReference type="ChEBI" id="CHEBI:15378"/>
        <dbReference type="ChEBI" id="CHEBI:29999"/>
        <dbReference type="ChEBI" id="CHEBI:30616"/>
        <dbReference type="ChEBI" id="CHEBI:83421"/>
        <dbReference type="ChEBI" id="CHEBI:456216"/>
        <dbReference type="EC" id="2.7.11.1"/>
    </reaction>
</comment>
<dbReference type="GO" id="GO:0004674">
    <property type="term" value="F:protein serine/threonine kinase activity"/>
    <property type="evidence" value="ECO:0007669"/>
    <property type="project" value="UniProtKB-EC"/>
</dbReference>
<feature type="domain" description="Protein kinase" evidence="7">
    <location>
        <begin position="21"/>
        <end position="283"/>
    </location>
</feature>
<dbReference type="PROSITE" id="PS00108">
    <property type="entry name" value="PROTEIN_KINASE_ST"/>
    <property type="match status" value="1"/>
</dbReference>
<dbReference type="SUPFAM" id="SSF56112">
    <property type="entry name" value="Protein kinase-like (PK-like)"/>
    <property type="match status" value="1"/>
</dbReference>
<reference evidence="8" key="1">
    <citation type="submission" date="2018-12" db="EMBL/GenBank/DDBJ databases">
        <authorList>
            <person name="Will S."/>
            <person name="Neumann-Schaal M."/>
            <person name="Henke P."/>
        </authorList>
    </citation>
    <scope>NUCLEOTIDE SEQUENCE</scope>
    <source>
        <strain evidence="8">PCC 7102</strain>
    </source>
</reference>
<organism evidence="8 9">
    <name type="scientific">Dulcicalothrix desertica PCC 7102</name>
    <dbReference type="NCBI Taxonomy" id="232991"/>
    <lineage>
        <taxon>Bacteria</taxon>
        <taxon>Bacillati</taxon>
        <taxon>Cyanobacteriota</taxon>
        <taxon>Cyanophyceae</taxon>
        <taxon>Nostocales</taxon>
        <taxon>Calotrichaceae</taxon>
        <taxon>Dulcicalothrix</taxon>
    </lineage>
</organism>